<evidence type="ECO:0000256" key="2">
    <source>
        <dbReference type="ARBA" id="ARBA00022737"/>
    </source>
</evidence>
<dbReference type="Proteomes" id="UP000276133">
    <property type="component" value="Unassembled WGS sequence"/>
</dbReference>
<evidence type="ECO:0000256" key="1">
    <source>
        <dbReference type="ARBA" id="ARBA00022723"/>
    </source>
</evidence>
<name>A0A3M7PRF4_BRAPC</name>
<evidence type="ECO:0000256" key="3">
    <source>
        <dbReference type="ARBA" id="ARBA00022771"/>
    </source>
</evidence>
<evidence type="ECO:0000313" key="9">
    <source>
        <dbReference type="Proteomes" id="UP000276133"/>
    </source>
</evidence>
<feature type="region of interest" description="Disordered" evidence="6">
    <location>
        <begin position="99"/>
        <end position="143"/>
    </location>
</feature>
<dbReference type="Pfam" id="PF13913">
    <property type="entry name" value="zf-C2HC_2"/>
    <property type="match status" value="3"/>
</dbReference>
<reference evidence="8 9" key="1">
    <citation type="journal article" date="2018" name="Sci. Rep.">
        <title>Genomic signatures of local adaptation to the degree of environmental predictability in rotifers.</title>
        <authorList>
            <person name="Franch-Gras L."/>
            <person name="Hahn C."/>
            <person name="Garcia-Roger E.M."/>
            <person name="Carmona M.J."/>
            <person name="Serra M."/>
            <person name="Gomez A."/>
        </authorList>
    </citation>
    <scope>NUCLEOTIDE SEQUENCE [LARGE SCALE GENOMIC DNA]</scope>
    <source>
        <strain evidence="8">HYR1</strain>
    </source>
</reference>
<dbReference type="GO" id="GO:0008270">
    <property type="term" value="F:zinc ion binding"/>
    <property type="evidence" value="ECO:0007669"/>
    <property type="project" value="UniProtKB-KW"/>
</dbReference>
<keyword evidence="3 5" id="KW-0863">Zinc-finger</keyword>
<keyword evidence="2" id="KW-0677">Repeat</keyword>
<dbReference type="InterPro" id="IPR026319">
    <property type="entry name" value="ZC2HC1A/B-like"/>
</dbReference>
<protein>
    <submittedName>
        <fullName evidence="8">Zinc finger protein 474-like</fullName>
    </submittedName>
</protein>
<accession>A0A3M7PRF4</accession>
<dbReference type="PANTHER" id="PTHR13555">
    <property type="entry name" value="C2H2 ZINC FINGER CGI-62-RELATED"/>
    <property type="match status" value="1"/>
</dbReference>
<keyword evidence="1" id="KW-0479">Metal-binding</keyword>
<evidence type="ECO:0000313" key="8">
    <source>
        <dbReference type="EMBL" id="RNA01248.1"/>
    </source>
</evidence>
<evidence type="ECO:0000256" key="5">
    <source>
        <dbReference type="PROSITE-ProRule" id="PRU01371"/>
    </source>
</evidence>
<feature type="region of interest" description="Disordered" evidence="6">
    <location>
        <begin position="37"/>
        <end position="63"/>
    </location>
</feature>
<dbReference type="AlphaFoldDB" id="A0A3M7PRF4"/>
<feature type="compositionally biased region" description="Low complexity" evidence="6">
    <location>
        <begin position="124"/>
        <end position="134"/>
    </location>
</feature>
<proteinExistence type="predicted"/>
<dbReference type="InterPro" id="IPR049899">
    <property type="entry name" value="Znf_C2HC_C3H"/>
</dbReference>
<keyword evidence="4" id="KW-0862">Zinc</keyword>
<gene>
    <name evidence="8" type="ORF">BpHYR1_041223</name>
</gene>
<feature type="domain" description="C2HC/C3H-type" evidence="7">
    <location>
        <begin position="4"/>
        <end position="33"/>
    </location>
</feature>
<evidence type="ECO:0000256" key="4">
    <source>
        <dbReference type="ARBA" id="ARBA00022833"/>
    </source>
</evidence>
<dbReference type="Gene3D" id="3.30.160.60">
    <property type="entry name" value="Classic Zinc Finger"/>
    <property type="match status" value="2"/>
</dbReference>
<organism evidence="8 9">
    <name type="scientific">Brachionus plicatilis</name>
    <name type="common">Marine rotifer</name>
    <name type="synonym">Brachionus muelleri</name>
    <dbReference type="NCBI Taxonomy" id="10195"/>
    <lineage>
        <taxon>Eukaryota</taxon>
        <taxon>Metazoa</taxon>
        <taxon>Spiralia</taxon>
        <taxon>Gnathifera</taxon>
        <taxon>Rotifera</taxon>
        <taxon>Eurotatoria</taxon>
        <taxon>Monogononta</taxon>
        <taxon>Pseudotrocha</taxon>
        <taxon>Ploima</taxon>
        <taxon>Brachionidae</taxon>
        <taxon>Brachionus</taxon>
    </lineage>
</organism>
<evidence type="ECO:0000259" key="7">
    <source>
        <dbReference type="PROSITE" id="PS52027"/>
    </source>
</evidence>
<dbReference type="PROSITE" id="PS52027">
    <property type="entry name" value="ZF_C2HC_C3H"/>
    <property type="match status" value="2"/>
</dbReference>
<dbReference type="PANTHER" id="PTHR13555:SF68">
    <property type="entry name" value="ZINC FINGER PROTEIN 474"/>
    <property type="match status" value="1"/>
</dbReference>
<keyword evidence="9" id="KW-1185">Reference proteome</keyword>
<sequence length="184" mass="20525">MPPKGVICYICGREFGLSSIAIHEPQCLKKWEVENSKLPRSKQRSPPQKPTILPNINNDSANDRDRFNQAAYEAAKTQLIPCSKCGRTFATDRIDVHERSCKSAGSTIPQKSSSTKPKESDGNSSGYSSGKYSKTPNEPEPSKPKTVVCYICGREFGTQSIAYINLFFTALNFKIEKKKGEHFR</sequence>
<feature type="domain" description="C2HC/C3H-type" evidence="7">
    <location>
        <begin position="78"/>
        <end position="107"/>
    </location>
</feature>
<dbReference type="OrthoDB" id="265955at2759"/>
<evidence type="ECO:0000256" key="6">
    <source>
        <dbReference type="SAM" id="MobiDB-lite"/>
    </source>
</evidence>
<feature type="compositionally biased region" description="Polar residues" evidence="6">
    <location>
        <begin position="103"/>
        <end position="115"/>
    </location>
</feature>
<comment type="caution">
    <text evidence="8">The sequence shown here is derived from an EMBL/GenBank/DDBJ whole genome shotgun (WGS) entry which is preliminary data.</text>
</comment>
<dbReference type="EMBL" id="REGN01009393">
    <property type="protein sequence ID" value="RNA01248.1"/>
    <property type="molecule type" value="Genomic_DNA"/>
</dbReference>